<evidence type="ECO:0000313" key="1">
    <source>
        <dbReference type="EMBL" id="CAG8895918.1"/>
    </source>
</evidence>
<dbReference type="EMBL" id="CAJVRC010000853">
    <property type="protein sequence ID" value="CAG8895918.1"/>
    <property type="molecule type" value="Genomic_DNA"/>
</dbReference>
<comment type="caution">
    <text evidence="1">The sequence shown here is derived from an EMBL/GenBank/DDBJ whole genome shotgun (WGS) entry which is preliminary data.</text>
</comment>
<dbReference type="Proteomes" id="UP001154252">
    <property type="component" value="Unassembled WGS sequence"/>
</dbReference>
<gene>
    <name evidence="1" type="ORF">PEGY_LOCUS4293</name>
</gene>
<name>A0A9W4KA43_9EURO</name>
<keyword evidence="2" id="KW-1185">Reference proteome</keyword>
<organism evidence="1 2">
    <name type="scientific">Penicillium egyptiacum</name>
    <dbReference type="NCBI Taxonomy" id="1303716"/>
    <lineage>
        <taxon>Eukaryota</taxon>
        <taxon>Fungi</taxon>
        <taxon>Dikarya</taxon>
        <taxon>Ascomycota</taxon>
        <taxon>Pezizomycotina</taxon>
        <taxon>Eurotiomycetes</taxon>
        <taxon>Eurotiomycetidae</taxon>
        <taxon>Eurotiales</taxon>
        <taxon>Aspergillaceae</taxon>
        <taxon>Penicillium</taxon>
    </lineage>
</organism>
<dbReference type="OrthoDB" id="3508621at2759"/>
<proteinExistence type="predicted"/>
<protein>
    <submittedName>
        <fullName evidence="1">Uncharacterized protein</fullName>
    </submittedName>
</protein>
<dbReference type="AlphaFoldDB" id="A0A9W4KA43"/>
<accession>A0A9W4KA43</accession>
<sequence length="271" mass="31138">MEPPPTPRPPAPTVPSTVYQWIASARDSHLLTNNPSKLRFLHSGSKVTFKEYLSMRIIRRVSNITEFPDRETKGRAKEMIKGDEAIQTWLSHIETDEYPTDRKLGMFALVRQGQLAIVASDFQEPFQTVELRRRGRPQASELSADTRDAVLVLPLQLRQLNCLLQPRGRGSSTPQRMENRRRLLISLDRHEMYLTLARYHEDYVKFLKGEFQGLKSYPEDRFLHLHEYGPWDIGKKSHMRDLTEIIVGFSLRVKDKQAKSAVPSGSGPEGT</sequence>
<evidence type="ECO:0000313" key="2">
    <source>
        <dbReference type="Proteomes" id="UP001154252"/>
    </source>
</evidence>
<reference evidence="1" key="1">
    <citation type="submission" date="2021-07" db="EMBL/GenBank/DDBJ databases">
        <authorList>
            <person name="Branca A.L. A."/>
        </authorList>
    </citation>
    <scope>NUCLEOTIDE SEQUENCE</scope>
</reference>